<proteinExistence type="predicted"/>
<evidence type="ECO:0000313" key="2">
    <source>
        <dbReference type="Proteomes" id="UP000503820"/>
    </source>
</evidence>
<comment type="caution">
    <text evidence="1">The sequence shown here is derived from an EMBL/GenBank/DDBJ whole genome shotgun (WGS) entry which is preliminary data.</text>
</comment>
<dbReference type="AlphaFoldDB" id="A0A7J0BR72"/>
<organism evidence="1 2">
    <name type="scientific">Desulfovibrio psychrotolerans</name>
    <dbReference type="NCBI Taxonomy" id="415242"/>
    <lineage>
        <taxon>Bacteria</taxon>
        <taxon>Pseudomonadati</taxon>
        <taxon>Thermodesulfobacteriota</taxon>
        <taxon>Desulfovibrionia</taxon>
        <taxon>Desulfovibrionales</taxon>
        <taxon>Desulfovibrionaceae</taxon>
        <taxon>Desulfovibrio</taxon>
    </lineage>
</organism>
<dbReference type="EMBL" id="BLVP01000001">
    <property type="protein sequence ID" value="GFM35635.1"/>
    <property type="molecule type" value="Genomic_DNA"/>
</dbReference>
<sequence>MWRGAAVKGLEGFVSRSGLSEAVAIGRRTRYEDIAAWCALLHCRAFRFSVFPTTRAPDARTGVAFPGLWSRELPMYPGAPAWR</sequence>
<gene>
    <name evidence="1" type="ORF">DSM19430T_03190</name>
</gene>
<protein>
    <submittedName>
        <fullName evidence="1">Uncharacterized protein</fullName>
    </submittedName>
</protein>
<name>A0A7J0BR72_9BACT</name>
<reference evidence="1 2" key="1">
    <citation type="submission" date="2020-05" db="EMBL/GenBank/DDBJ databases">
        <title>Draft genome sequence of Desulfovibrio psychrotolerans JS1T.</title>
        <authorList>
            <person name="Ueno A."/>
            <person name="Tamazawa S."/>
            <person name="Tamamura S."/>
            <person name="Murakami T."/>
            <person name="Kiyama T."/>
            <person name="Inomata H."/>
            <person name="Amano Y."/>
            <person name="Miyakawa K."/>
            <person name="Tamaki H."/>
            <person name="Naganuma T."/>
            <person name="Kaneko K."/>
        </authorList>
    </citation>
    <scope>NUCLEOTIDE SEQUENCE [LARGE SCALE GENOMIC DNA]</scope>
    <source>
        <strain evidence="1 2">JS1</strain>
    </source>
</reference>
<dbReference type="Proteomes" id="UP000503820">
    <property type="component" value="Unassembled WGS sequence"/>
</dbReference>
<accession>A0A7J0BR72</accession>
<keyword evidence="2" id="KW-1185">Reference proteome</keyword>
<evidence type="ECO:0000313" key="1">
    <source>
        <dbReference type="EMBL" id="GFM35635.1"/>
    </source>
</evidence>